<proteinExistence type="predicted"/>
<organism evidence="1 2">
    <name type="scientific">Trypanosoma conorhini</name>
    <dbReference type="NCBI Taxonomy" id="83891"/>
    <lineage>
        <taxon>Eukaryota</taxon>
        <taxon>Discoba</taxon>
        <taxon>Euglenozoa</taxon>
        <taxon>Kinetoplastea</taxon>
        <taxon>Metakinetoplastina</taxon>
        <taxon>Trypanosomatida</taxon>
        <taxon>Trypanosomatidae</taxon>
        <taxon>Trypanosoma</taxon>
    </lineage>
</organism>
<keyword evidence="1" id="KW-0808">Transferase</keyword>
<keyword evidence="1" id="KW-0548">Nucleotidyltransferase</keyword>
<keyword evidence="2" id="KW-1185">Reference proteome</keyword>
<comment type="caution">
    <text evidence="1">The sequence shown here is derived from an EMBL/GenBank/DDBJ whole genome shotgun (WGS) entry which is preliminary data.</text>
</comment>
<accession>A0A422Q1C8</accession>
<dbReference type="EMBL" id="MKKU01000112">
    <property type="protein sequence ID" value="RNF23796.1"/>
    <property type="molecule type" value="Genomic_DNA"/>
</dbReference>
<dbReference type="Proteomes" id="UP000284403">
    <property type="component" value="Unassembled WGS sequence"/>
</dbReference>
<evidence type="ECO:0000313" key="1">
    <source>
        <dbReference type="EMBL" id="RNF23796.1"/>
    </source>
</evidence>
<dbReference type="EC" id="2.7.7.49" evidence="1"/>
<sequence>MSSTFPTIPGYAGPWSLKDFLLRYFFVQLRFEASPATHFVPSSNGRILFVPPTGGFAVVVYASLGAPPPPPLIGRSAASPVGEVAAAGHDKFPRAAPVMLRGRPLTSSLLRCSFWSSLFAQLGTAAVSFIAAWCPLVVQFEPSGGGLQVLGPPLKSAVPRAVKRQRSVSCMGLRKRARWEGNAQPRTTQATLFSSLASSLYRLNVSRLPLIGEAPLRTFAEIDRAVDPRLAELWQEHHAGADPTAACRCSVTTGVDPVSCADTCKVLSMSKRIGSLGVSLHILCKWRCRQQSQHGVRGAASHTRASLSFGRCVPDESSRGGN</sequence>
<dbReference type="GeneID" id="40316380"/>
<dbReference type="RefSeq" id="XP_029230262.1">
    <property type="nucleotide sequence ID" value="XM_029369692.1"/>
</dbReference>
<keyword evidence="1" id="KW-0695">RNA-directed DNA polymerase</keyword>
<evidence type="ECO:0000313" key="2">
    <source>
        <dbReference type="Proteomes" id="UP000284403"/>
    </source>
</evidence>
<gene>
    <name evidence="1" type="ORF">Tco025E_02769</name>
</gene>
<reference evidence="1 2" key="1">
    <citation type="journal article" date="2018" name="BMC Genomics">
        <title>Genomic comparison of Trypanosoma conorhini and Trypanosoma rangeli to Trypanosoma cruzi strains of high and low virulence.</title>
        <authorList>
            <person name="Bradwell K.R."/>
            <person name="Koparde V.N."/>
            <person name="Matveyev A.V."/>
            <person name="Serrano M.G."/>
            <person name="Alves J.M."/>
            <person name="Parikh H."/>
            <person name="Huang B."/>
            <person name="Lee V."/>
            <person name="Espinosa-Alvarez O."/>
            <person name="Ortiz P.A."/>
            <person name="Costa-Martins A.G."/>
            <person name="Teixeira M.M."/>
            <person name="Buck G.A."/>
        </authorList>
    </citation>
    <scope>NUCLEOTIDE SEQUENCE [LARGE SCALE GENOMIC DNA]</scope>
    <source>
        <strain evidence="1 2">025E</strain>
    </source>
</reference>
<protein>
    <submittedName>
        <fullName evidence="1">Telomerase reverse transcriptase</fullName>
        <ecNumber evidence="1">2.7.7.49</ecNumber>
    </submittedName>
</protein>
<name>A0A422Q1C8_9TRYP</name>
<dbReference type="GO" id="GO:0003964">
    <property type="term" value="F:RNA-directed DNA polymerase activity"/>
    <property type="evidence" value="ECO:0007669"/>
    <property type="project" value="UniProtKB-KW"/>
</dbReference>
<dbReference type="AlphaFoldDB" id="A0A422Q1C8"/>